<dbReference type="GO" id="GO:0051959">
    <property type="term" value="F:dynein light intermediate chain binding"/>
    <property type="evidence" value="ECO:0007669"/>
    <property type="project" value="InterPro"/>
</dbReference>
<feature type="coiled-coil region" evidence="2">
    <location>
        <begin position="701"/>
        <end position="779"/>
    </location>
</feature>
<comment type="similarity">
    <text evidence="1">Belongs to the dynein heavy chain family.</text>
</comment>
<dbReference type="InParanoid" id="C3YJ75"/>
<dbReference type="Pfam" id="PF17857">
    <property type="entry name" value="AAA_lid_1"/>
    <property type="match status" value="1"/>
</dbReference>
<organism>
    <name type="scientific">Branchiostoma floridae</name>
    <name type="common">Florida lancelet</name>
    <name type="synonym">Amphioxus</name>
    <dbReference type="NCBI Taxonomy" id="7739"/>
    <lineage>
        <taxon>Eukaryota</taxon>
        <taxon>Metazoa</taxon>
        <taxon>Chordata</taxon>
        <taxon>Cephalochordata</taxon>
        <taxon>Leptocardii</taxon>
        <taxon>Amphioxiformes</taxon>
        <taxon>Branchiostomatidae</taxon>
        <taxon>Branchiostoma</taxon>
    </lineage>
</organism>
<reference evidence="8" key="1">
    <citation type="journal article" date="2008" name="Nature">
        <title>The amphioxus genome and the evolution of the chordate karyotype.</title>
        <authorList>
            <consortium name="US DOE Joint Genome Institute (JGI-PGF)"/>
            <person name="Putnam N.H."/>
            <person name="Butts T."/>
            <person name="Ferrier D.E.K."/>
            <person name="Furlong R.F."/>
            <person name="Hellsten U."/>
            <person name="Kawashima T."/>
            <person name="Robinson-Rechavi M."/>
            <person name="Shoguchi E."/>
            <person name="Terry A."/>
            <person name="Yu J.-K."/>
            <person name="Benito-Gutierrez E.L."/>
            <person name="Dubchak I."/>
            <person name="Garcia-Fernandez J."/>
            <person name="Gibson-Brown J.J."/>
            <person name="Grigoriev I.V."/>
            <person name="Horton A.C."/>
            <person name="de Jong P.J."/>
            <person name="Jurka J."/>
            <person name="Kapitonov V.V."/>
            <person name="Kohara Y."/>
            <person name="Kuroki Y."/>
            <person name="Lindquist E."/>
            <person name="Lucas S."/>
            <person name="Osoegawa K."/>
            <person name="Pennacchio L.A."/>
            <person name="Salamov A.A."/>
            <person name="Satou Y."/>
            <person name="Sauka-Spengler T."/>
            <person name="Schmutz J."/>
            <person name="Shin-I T."/>
            <person name="Toyoda A."/>
            <person name="Bronner-Fraser M."/>
            <person name="Fujiyama A."/>
            <person name="Holland L.Z."/>
            <person name="Holland P.W.H."/>
            <person name="Satoh N."/>
            <person name="Rokhsar D.S."/>
        </authorList>
    </citation>
    <scope>NUCLEOTIDE SEQUENCE [LARGE SCALE GENOMIC DNA]</scope>
    <source>
        <strain evidence="8">S238N-H82</strain>
        <tissue evidence="8">Testes</tissue>
    </source>
</reference>
<evidence type="ECO:0000313" key="8">
    <source>
        <dbReference type="EMBL" id="EEN59737.1"/>
    </source>
</evidence>
<dbReference type="Pfam" id="PF12780">
    <property type="entry name" value="AAA_8"/>
    <property type="match status" value="2"/>
</dbReference>
<dbReference type="FunFam" id="3.10.490.20:FF:000002">
    <property type="entry name" value="Dynein axonemal heavy chain 17"/>
    <property type="match status" value="1"/>
</dbReference>
<feature type="domain" description="Dynein heavy chain coiled coil stalk" evidence="3">
    <location>
        <begin position="717"/>
        <end position="868"/>
    </location>
</feature>
<evidence type="ECO:0000259" key="3">
    <source>
        <dbReference type="Pfam" id="PF12777"/>
    </source>
</evidence>
<protein>
    <recommendedName>
        <fullName evidence="9">Dynein heavy chain AAA 5 extension domain-containing protein</fullName>
    </recommendedName>
</protein>
<dbReference type="Gene3D" id="1.10.8.1220">
    <property type="match status" value="1"/>
</dbReference>
<feature type="domain" description="Dynein heavy chain AAA module D4" evidence="4">
    <location>
        <begin position="504"/>
        <end position="653"/>
    </location>
</feature>
<feature type="domain" description="Dynein heavy chain AAA 5 extension" evidence="5">
    <location>
        <begin position="26"/>
        <end position="145"/>
    </location>
</feature>
<dbReference type="Pfam" id="PF12777">
    <property type="entry name" value="MT"/>
    <property type="match status" value="1"/>
</dbReference>
<dbReference type="Pfam" id="PF17852">
    <property type="entry name" value="Dynein_AAA_lid"/>
    <property type="match status" value="1"/>
</dbReference>
<dbReference type="Gene3D" id="1.20.920.30">
    <property type="match status" value="1"/>
</dbReference>
<accession>C3YJ75</accession>
<dbReference type="GO" id="GO:0045505">
    <property type="term" value="F:dynein intermediate chain binding"/>
    <property type="evidence" value="ECO:0007669"/>
    <property type="project" value="InterPro"/>
</dbReference>
<dbReference type="InterPro" id="IPR041228">
    <property type="entry name" value="Dynein_C"/>
</dbReference>
<dbReference type="Gene3D" id="1.10.287.2610">
    <property type="match status" value="1"/>
</dbReference>
<dbReference type="Pfam" id="PF18199">
    <property type="entry name" value="Dynein_C"/>
    <property type="match status" value="1"/>
</dbReference>
<evidence type="ECO:0000259" key="7">
    <source>
        <dbReference type="Pfam" id="PF18199"/>
    </source>
</evidence>
<dbReference type="FunFam" id="1.20.920.30:FF:000003">
    <property type="entry name" value="Dynein axonemal heavy chain 17"/>
    <property type="match status" value="1"/>
</dbReference>
<proteinExistence type="inferred from homology"/>
<evidence type="ECO:0000259" key="5">
    <source>
        <dbReference type="Pfam" id="PF17852"/>
    </source>
</evidence>
<feature type="domain" description="Dynein heavy chain 3 AAA+ lid" evidence="6">
    <location>
        <begin position="362"/>
        <end position="455"/>
    </location>
</feature>
<dbReference type="InterPro" id="IPR024317">
    <property type="entry name" value="Dynein_heavy_chain_D4_dom"/>
</dbReference>
<dbReference type="FunFam" id="1.10.287.2610:FF:000003">
    <property type="entry name" value="Dynein heavy chain 9"/>
    <property type="match status" value="1"/>
</dbReference>
<dbReference type="Gene3D" id="3.40.50.300">
    <property type="entry name" value="P-loop containing nucleotide triphosphate hydrolases"/>
    <property type="match status" value="2"/>
</dbReference>
<dbReference type="InterPro" id="IPR026983">
    <property type="entry name" value="DHC"/>
</dbReference>
<evidence type="ECO:0000256" key="1">
    <source>
        <dbReference type="ARBA" id="ARBA00008887"/>
    </source>
</evidence>
<dbReference type="InterPro" id="IPR041466">
    <property type="entry name" value="Dynein_AAA5_ext"/>
</dbReference>
<gene>
    <name evidence="8" type="ORF">BRAFLDRAFT_126866</name>
</gene>
<sequence length="1228" mass="138891">MCTIDRIVTSWIDTLKEQSQKANLTILFDKYMPPVLDGMRSGRFKKITPIPETSMVQMLCYLLEVLLTPQNTPPDCPKELYELYFVFAAAWAFGGSMFQDQLVDYRVEFSKWWVTEFKTIKFPSHGTIFDYFIDPESKKFLPWTEKVPKFDMDPDKPLQAVLVHTAETTRIKYFVDMLMAKGRPVMLVGNAGTGKTVLAGDKFSSLSEDYMVTKIPFNYYTTSAMLQAIMEKPLEKKAGRNYGPPGGKKLIYFLDDMNMPEVDTYGTVQPHTLIRQHMDYNHWYDRAKLTLKDILNCQYVACMNPTAGSFTINPRLQRHFAVFAVSFPGADALTTIYKSIINGHLQGANFSNNVVKCAAHVVEAAIGLHQKITSTFLPTAIKFHYIFNLRDLSNIFQGILFAGPECIKTPLDFIRLWIHEANRVYGDKLVDEKDMEMFNKVVVDNVRKYFEDMEESDIMEKPNMYTHFSLGIGDPKYMPVSGWAELNKLLVEALDTYNELNAAMNLVLFEDAMQHVCRINRILESPRGNALLVGVGGSGKQSLSRLAAHISALDVFQITLRKGYSIPDLKLDLASLYIKAGMKNIGMVFLMTDAQVADEKFLVLVNDLLASGEIPDLFPDDEIENIISGLRMEVKGLGLQDTRENCWSFFIDRPDVKNSISLFMSYAHTSVNEMSKAYIANERRYNYTTPKSFLEQIALYRNLLKKKSDELTAKMQRLENGLLKLQSTASQVDDLKAKLASQEVELKAKNEEAEKLIAKVGAETERVSKEKAIADEEEEKVSVIKQKVSVKQKSCEEDLARAEPALQAAKEALDTLNKGNLTEMKAFGSPPAAVINVTAAVMVLMAPGGKVPKDRSWKSAKAQLMSKFRLILHTKLANPHYKPEMQAQTTLINFTVTRDGLEDQLLADVVSKERPDLETKKSDLTKQQNGFKIKLKELEDSLLSRLSAAQGNFLGDTALVENLETTKRTAAEIEVKVEEAKTTEANINEARELYRPAAARASLLYFILNDLNMINPIYQFSLKGELTISPEMEALQNSLFFDHVPDSWARLAYPSMYGLAQWYADLLARIRELDTWVNDFTLPAVVWLSGFFNPQSFLTAIMQSMARKNEWPLDKMCLTVDVTKKSKEDFGGPPREGAYVHGLFMEGARWDAQTGMMTDARLKELTPAMPVMFIKAIPVDRQDTKNIYECPVYKTKMRGPTFVWTFNLKTKEKPAKWILAGVALLLSV</sequence>
<dbReference type="Pfam" id="PF12775">
    <property type="entry name" value="AAA_7"/>
    <property type="match status" value="1"/>
</dbReference>
<dbReference type="EMBL" id="GG666517">
    <property type="protein sequence ID" value="EEN59737.1"/>
    <property type="molecule type" value="Genomic_DNA"/>
</dbReference>
<dbReference type="PANTHER" id="PTHR45703:SF8">
    <property type="entry name" value="DYNEINS HEAVY CHAIN"/>
    <property type="match status" value="1"/>
</dbReference>
<dbReference type="Gene3D" id="3.10.490.20">
    <property type="match status" value="1"/>
</dbReference>
<evidence type="ECO:0000259" key="6">
    <source>
        <dbReference type="Pfam" id="PF17857"/>
    </source>
</evidence>
<feature type="domain" description="Dynein heavy chain AAA module D4" evidence="4">
    <location>
        <begin position="655"/>
        <end position="703"/>
    </location>
</feature>
<dbReference type="eggNOG" id="KOG3595">
    <property type="taxonomic scope" value="Eukaryota"/>
</dbReference>
<dbReference type="SUPFAM" id="SSF52540">
    <property type="entry name" value="P-loop containing nucleoside triphosphate hydrolases"/>
    <property type="match status" value="2"/>
</dbReference>
<dbReference type="InterPro" id="IPR027417">
    <property type="entry name" value="P-loop_NTPase"/>
</dbReference>
<dbReference type="PANTHER" id="PTHR45703">
    <property type="entry name" value="DYNEIN HEAVY CHAIN"/>
    <property type="match status" value="1"/>
</dbReference>
<dbReference type="AlphaFoldDB" id="C3YJ75"/>
<dbReference type="GO" id="GO:0007018">
    <property type="term" value="P:microtubule-based movement"/>
    <property type="evidence" value="ECO:0007669"/>
    <property type="project" value="InterPro"/>
</dbReference>
<evidence type="ECO:0000256" key="2">
    <source>
        <dbReference type="SAM" id="Coils"/>
    </source>
</evidence>
<dbReference type="InterPro" id="IPR043160">
    <property type="entry name" value="Dynein_C_barrel"/>
</dbReference>
<evidence type="ECO:0008006" key="9">
    <source>
        <dbReference type="Google" id="ProtNLM"/>
    </source>
</evidence>
<dbReference type="GO" id="GO:0030286">
    <property type="term" value="C:dynein complex"/>
    <property type="evidence" value="ECO:0007669"/>
    <property type="project" value="InterPro"/>
</dbReference>
<feature type="domain" description="Dynein heavy chain C-terminal" evidence="7">
    <location>
        <begin position="1019"/>
        <end position="1226"/>
    </location>
</feature>
<dbReference type="InterPro" id="IPR024743">
    <property type="entry name" value="Dynein_HC_stalk"/>
</dbReference>
<dbReference type="STRING" id="7739.C3YJ75"/>
<name>C3YJ75_BRAFL</name>
<evidence type="ECO:0000259" key="4">
    <source>
        <dbReference type="Pfam" id="PF12780"/>
    </source>
</evidence>
<dbReference type="Gene3D" id="1.10.472.130">
    <property type="match status" value="1"/>
</dbReference>
<dbReference type="InterPro" id="IPR041589">
    <property type="entry name" value="DNAH3_AAA_lid_1"/>
</dbReference>
<keyword evidence="2" id="KW-0175">Coiled coil</keyword>
<feature type="coiled-coil region" evidence="2">
    <location>
        <begin position="963"/>
        <end position="993"/>
    </location>
</feature>
<dbReference type="Gene3D" id="6.10.140.1060">
    <property type="match status" value="1"/>
</dbReference>
<dbReference type="FunFam" id="1.10.472.130:FF:000001">
    <property type="entry name" value="Dynein, axonemal, heavy chain 9"/>
    <property type="match status" value="1"/>
</dbReference>